<comment type="similarity">
    <text evidence="1">Belongs to the CDP-alcohol phosphatidyltransferase class-II family.</text>
</comment>
<keyword evidence="3 9" id="KW-0808">Transferase</keyword>
<evidence type="ECO:0000256" key="5">
    <source>
        <dbReference type="ARBA" id="ARBA00023098"/>
    </source>
</evidence>
<dbReference type="InterPro" id="IPR001736">
    <property type="entry name" value="PLipase_D/transphosphatidylase"/>
</dbReference>
<dbReference type="InterPro" id="IPR016270">
    <property type="entry name" value="PGS1"/>
</dbReference>
<feature type="domain" description="PLD phosphodiesterase" evidence="8">
    <location>
        <begin position="347"/>
        <end position="374"/>
    </location>
</feature>
<reference evidence="9 10" key="1">
    <citation type="submission" date="2017-02" db="EMBL/GenBank/DDBJ databases">
        <authorList>
            <person name="Peterson S.W."/>
        </authorList>
    </citation>
    <scope>NUCLEOTIDE SEQUENCE [LARGE SCALE GENOMIC DNA]</scope>
    <source>
        <strain evidence="9 10">CECT 9027</strain>
    </source>
</reference>
<dbReference type="InterPro" id="IPR025202">
    <property type="entry name" value="PLD-like_dom"/>
</dbReference>
<evidence type="ECO:0000256" key="1">
    <source>
        <dbReference type="ARBA" id="ARBA00010682"/>
    </source>
</evidence>
<dbReference type="PANTHER" id="PTHR12586">
    <property type="entry name" value="CDP-DIACYLGLYCEROL--SERINE O-PHOSPHATIDYLTRANSFERASE"/>
    <property type="match status" value="1"/>
</dbReference>
<protein>
    <submittedName>
        <fullName evidence="9">CDP-diacylglycerol--serine O-phosphatidyltransferase</fullName>
        <ecNumber evidence="9">2.7.8.8</ecNumber>
    </submittedName>
</protein>
<keyword evidence="2" id="KW-0444">Lipid biosynthesis</keyword>
<dbReference type="PIRSF" id="PIRSF000850">
    <property type="entry name" value="Phospholipase_D_PSS"/>
    <property type="match status" value="1"/>
</dbReference>
<dbReference type="CDD" id="cd09136">
    <property type="entry name" value="PLDc_PSS_G_neg_2"/>
    <property type="match status" value="1"/>
</dbReference>
<keyword evidence="10" id="KW-1185">Reference proteome</keyword>
<evidence type="ECO:0000313" key="10">
    <source>
        <dbReference type="Proteomes" id="UP000189475"/>
    </source>
</evidence>
<dbReference type="SUPFAM" id="SSF56024">
    <property type="entry name" value="Phospholipase D/nuclease"/>
    <property type="match status" value="2"/>
</dbReference>
<dbReference type="GO" id="GO:0008444">
    <property type="term" value="F:CDP-diacylglycerol-glycerol-3-phosphate 3-phosphatidyltransferase activity"/>
    <property type="evidence" value="ECO:0007669"/>
    <property type="project" value="InterPro"/>
</dbReference>
<keyword evidence="6" id="KW-0594">Phospholipid biosynthesis</keyword>
<dbReference type="STRING" id="1918946.VPAL9027_03435"/>
<keyword evidence="4" id="KW-0677">Repeat</keyword>
<dbReference type="Proteomes" id="UP000189475">
    <property type="component" value="Unassembled WGS sequence"/>
</dbReference>
<dbReference type="CDD" id="cd09134">
    <property type="entry name" value="PLDc_PSS_G_neg_1"/>
    <property type="match status" value="1"/>
</dbReference>
<dbReference type="Pfam" id="PF13091">
    <property type="entry name" value="PLDc_2"/>
    <property type="match status" value="2"/>
</dbReference>
<gene>
    <name evidence="9" type="primary">pssA</name>
    <name evidence="9" type="ORF">VPAL9027_03435</name>
</gene>
<dbReference type="NCBIfam" id="NF006946">
    <property type="entry name" value="PRK09428.1"/>
    <property type="match status" value="1"/>
</dbReference>
<evidence type="ECO:0000313" key="9">
    <source>
        <dbReference type="EMBL" id="SJL85394.1"/>
    </source>
</evidence>
<dbReference type="SMART" id="SM00155">
    <property type="entry name" value="PLDc"/>
    <property type="match status" value="2"/>
</dbReference>
<keyword evidence="7" id="KW-1208">Phospholipid metabolism</keyword>
<evidence type="ECO:0000259" key="8">
    <source>
        <dbReference type="SMART" id="SM00155"/>
    </source>
</evidence>
<evidence type="ECO:0000256" key="4">
    <source>
        <dbReference type="ARBA" id="ARBA00022737"/>
    </source>
</evidence>
<dbReference type="AlphaFoldDB" id="A0A1R4B8Z0"/>
<dbReference type="Gene3D" id="3.30.870.10">
    <property type="entry name" value="Endonuclease Chain A"/>
    <property type="match status" value="2"/>
</dbReference>
<feature type="domain" description="PLD phosphodiesterase" evidence="8">
    <location>
        <begin position="126"/>
        <end position="152"/>
    </location>
</feature>
<dbReference type="PANTHER" id="PTHR12586:SF1">
    <property type="entry name" value="CDP-DIACYLGLYCEROL--GLYCEROL-3-PHOSPHATE 3-PHOSPHATIDYLTRANSFERASE, MITOCHONDRIAL"/>
    <property type="match status" value="1"/>
</dbReference>
<sequence>MIARRHPVKKLPAIALSPENFQVLLSAKDYRANLIELIRNATQRIYIVALYLEDDEAGREILTEIYEAKQRNPGLDIQICVDWHRAQRGRLGAGATQGNSAMYAEFANKYSHSIPTYGVPVRGREVFGVLHLKGFIIDDTVLYSGASINNVYLHKQDRYRFDRYHIIESEQLADSMVRFITEDMIAHPAVHDLTKEDKPKTKDIKLDIRQFRTSLGQSYYSFEPQEASESQIGVTPLVGIGKRRNFLNQTIIQMIAQAKEEIFICTPYFNFPKGVAKEVKKAIRRGVKVDIVIGDKTANDFYISPEQPFKTIGGLPYLYEINLRRFAKMNESNIASRQLSIHLWKHDDNSFHLKGMWVDKRYMLLTGNNINPRAWKLDLENGLLIKDEHQHLVEQFTAEKDNILQHTQLICTYKQIEKLEDYPLPVQRLVRKITRVRADRVLKQIL</sequence>
<name>A0A1R4B8Z0_9VIBR</name>
<dbReference type="GO" id="GO:0032049">
    <property type="term" value="P:cardiolipin biosynthetic process"/>
    <property type="evidence" value="ECO:0007669"/>
    <property type="project" value="InterPro"/>
</dbReference>
<proteinExistence type="inferred from homology"/>
<dbReference type="RefSeq" id="WP_077315784.1">
    <property type="nucleotide sequence ID" value="NZ_AP024887.1"/>
</dbReference>
<dbReference type="GO" id="GO:0003882">
    <property type="term" value="F:CDP-diacylglycerol-serine O-phosphatidyltransferase activity"/>
    <property type="evidence" value="ECO:0007669"/>
    <property type="project" value="UniProtKB-EC"/>
</dbReference>
<evidence type="ECO:0000256" key="6">
    <source>
        <dbReference type="ARBA" id="ARBA00023209"/>
    </source>
</evidence>
<keyword evidence="5" id="KW-0443">Lipid metabolism</keyword>
<dbReference type="OrthoDB" id="8543662at2"/>
<evidence type="ECO:0000256" key="2">
    <source>
        <dbReference type="ARBA" id="ARBA00022516"/>
    </source>
</evidence>
<organism evidence="9 10">
    <name type="scientific">Vibrio palustris</name>
    <dbReference type="NCBI Taxonomy" id="1918946"/>
    <lineage>
        <taxon>Bacteria</taxon>
        <taxon>Pseudomonadati</taxon>
        <taxon>Pseudomonadota</taxon>
        <taxon>Gammaproteobacteria</taxon>
        <taxon>Vibrionales</taxon>
        <taxon>Vibrionaceae</taxon>
        <taxon>Vibrio</taxon>
    </lineage>
</organism>
<dbReference type="FunFam" id="3.30.870.10:FF:000006">
    <property type="entry name" value="CDP-diacylglycerol--serine O-phosphatidyltransferase"/>
    <property type="match status" value="1"/>
</dbReference>
<accession>A0A1R4B8Z0</accession>
<evidence type="ECO:0000256" key="7">
    <source>
        <dbReference type="ARBA" id="ARBA00023264"/>
    </source>
</evidence>
<dbReference type="GO" id="GO:0005829">
    <property type="term" value="C:cytosol"/>
    <property type="evidence" value="ECO:0007669"/>
    <property type="project" value="TreeGrafter"/>
</dbReference>
<dbReference type="EC" id="2.7.8.8" evidence="9"/>
<evidence type="ECO:0000256" key="3">
    <source>
        <dbReference type="ARBA" id="ARBA00022679"/>
    </source>
</evidence>
<dbReference type="EMBL" id="FUFT01000014">
    <property type="protein sequence ID" value="SJL85394.1"/>
    <property type="molecule type" value="Genomic_DNA"/>
</dbReference>